<accession>A0A291B9F1</accession>
<dbReference type="AlphaFoldDB" id="A0A291B9F1"/>
<protein>
    <submittedName>
        <fullName evidence="1">Uncharacterized protein</fullName>
    </submittedName>
</protein>
<dbReference type="Proteomes" id="UP000218160">
    <property type="component" value="Chromosome 1"/>
</dbReference>
<reference evidence="2" key="1">
    <citation type="submission" date="2017-04" db="EMBL/GenBank/DDBJ databases">
        <title>Genome evolution of the luminous symbionts of deep sea anglerfish.</title>
        <authorList>
            <person name="Hendry T.A."/>
        </authorList>
    </citation>
    <scope>NUCLEOTIDE SEQUENCE [LARGE SCALE GENOMIC DNA]</scope>
</reference>
<name>A0A291B9F1_9GAMM</name>
<evidence type="ECO:0000313" key="1">
    <source>
        <dbReference type="EMBL" id="ATF09613.1"/>
    </source>
</evidence>
<proteinExistence type="predicted"/>
<organism evidence="1 2">
    <name type="scientific">Candidatus Enterovibrio altilux</name>
    <dbReference type="NCBI Taxonomy" id="1927128"/>
    <lineage>
        <taxon>Bacteria</taxon>
        <taxon>Pseudomonadati</taxon>
        <taxon>Pseudomonadota</taxon>
        <taxon>Gammaproteobacteria</taxon>
        <taxon>Vibrionales</taxon>
        <taxon>Vibrionaceae</taxon>
        <taxon>Enterovibrio</taxon>
    </lineage>
</organism>
<gene>
    <name evidence="1" type="ORF">BTN50_1120</name>
</gene>
<dbReference type="KEGG" id="elux:BTN50_1120"/>
<sequence length="42" mass="4692">MKNKKSILHLAIDFMGLKVYGAGEKVKNMILMKNSESSVSHL</sequence>
<dbReference type="EMBL" id="CP020660">
    <property type="protein sequence ID" value="ATF09613.1"/>
    <property type="molecule type" value="Genomic_DNA"/>
</dbReference>
<evidence type="ECO:0000313" key="2">
    <source>
        <dbReference type="Proteomes" id="UP000218160"/>
    </source>
</evidence>
<keyword evidence="2" id="KW-1185">Reference proteome</keyword>